<sequence>MSSATLVGCRVEPISLIFYSSLLRGEEKKKDLNGLPIPFIFTVRKNSFPFNDCIDATPDHVRRVVLSALGSVPLGSLRAW</sequence>
<accession>A0A9Q1JDG9</accession>
<evidence type="ECO:0000313" key="2">
    <source>
        <dbReference type="Proteomes" id="UP001152622"/>
    </source>
</evidence>
<keyword evidence="2" id="KW-1185">Reference proteome</keyword>
<proteinExistence type="predicted"/>
<name>A0A9Q1JDG9_SYNKA</name>
<dbReference type="EMBL" id="JAINUF010000001">
    <property type="protein sequence ID" value="KAJ8381688.1"/>
    <property type="molecule type" value="Genomic_DNA"/>
</dbReference>
<organism evidence="1 2">
    <name type="scientific">Synaphobranchus kaupii</name>
    <name type="common">Kaup's arrowtooth eel</name>
    <dbReference type="NCBI Taxonomy" id="118154"/>
    <lineage>
        <taxon>Eukaryota</taxon>
        <taxon>Metazoa</taxon>
        <taxon>Chordata</taxon>
        <taxon>Craniata</taxon>
        <taxon>Vertebrata</taxon>
        <taxon>Euteleostomi</taxon>
        <taxon>Actinopterygii</taxon>
        <taxon>Neopterygii</taxon>
        <taxon>Teleostei</taxon>
        <taxon>Anguilliformes</taxon>
        <taxon>Synaphobranchidae</taxon>
        <taxon>Synaphobranchus</taxon>
    </lineage>
</organism>
<gene>
    <name evidence="1" type="ORF">SKAU_G00024660</name>
</gene>
<reference evidence="1" key="1">
    <citation type="journal article" date="2023" name="Science">
        <title>Genome structures resolve the early diversification of teleost fishes.</title>
        <authorList>
            <person name="Parey E."/>
            <person name="Louis A."/>
            <person name="Montfort J."/>
            <person name="Bouchez O."/>
            <person name="Roques C."/>
            <person name="Iampietro C."/>
            <person name="Lluch J."/>
            <person name="Castinel A."/>
            <person name="Donnadieu C."/>
            <person name="Desvignes T."/>
            <person name="Floi Bucao C."/>
            <person name="Jouanno E."/>
            <person name="Wen M."/>
            <person name="Mejri S."/>
            <person name="Dirks R."/>
            <person name="Jansen H."/>
            <person name="Henkel C."/>
            <person name="Chen W.J."/>
            <person name="Zahm M."/>
            <person name="Cabau C."/>
            <person name="Klopp C."/>
            <person name="Thompson A.W."/>
            <person name="Robinson-Rechavi M."/>
            <person name="Braasch I."/>
            <person name="Lecointre G."/>
            <person name="Bobe J."/>
            <person name="Postlethwait J.H."/>
            <person name="Berthelot C."/>
            <person name="Roest Crollius H."/>
            <person name="Guiguen Y."/>
        </authorList>
    </citation>
    <scope>NUCLEOTIDE SEQUENCE</scope>
    <source>
        <strain evidence="1">WJC10195</strain>
    </source>
</reference>
<comment type="caution">
    <text evidence="1">The sequence shown here is derived from an EMBL/GenBank/DDBJ whole genome shotgun (WGS) entry which is preliminary data.</text>
</comment>
<dbReference type="Proteomes" id="UP001152622">
    <property type="component" value="Chromosome 1"/>
</dbReference>
<evidence type="ECO:0000313" key="1">
    <source>
        <dbReference type="EMBL" id="KAJ8381688.1"/>
    </source>
</evidence>
<protein>
    <submittedName>
        <fullName evidence="1">Uncharacterized protein</fullName>
    </submittedName>
</protein>
<dbReference type="AlphaFoldDB" id="A0A9Q1JDG9"/>